<protein>
    <submittedName>
        <fullName evidence="3">Uncharacterized protein</fullName>
    </submittedName>
</protein>
<evidence type="ECO:0000256" key="1">
    <source>
        <dbReference type="SAM" id="MobiDB-lite"/>
    </source>
</evidence>
<evidence type="ECO:0000313" key="3">
    <source>
        <dbReference type="EMBL" id="QDU40105.1"/>
    </source>
</evidence>
<organism evidence="3 4">
    <name type="scientific">Maioricimonas rarisocia</name>
    <dbReference type="NCBI Taxonomy" id="2528026"/>
    <lineage>
        <taxon>Bacteria</taxon>
        <taxon>Pseudomonadati</taxon>
        <taxon>Planctomycetota</taxon>
        <taxon>Planctomycetia</taxon>
        <taxon>Planctomycetales</taxon>
        <taxon>Planctomycetaceae</taxon>
        <taxon>Maioricimonas</taxon>
    </lineage>
</organism>
<feature type="region of interest" description="Disordered" evidence="1">
    <location>
        <begin position="346"/>
        <end position="407"/>
    </location>
</feature>
<sequence precursor="true">MSVRRLRIARTIRLPLLVLGLIAFATHSPAEANQALREPLSKAAGVIQQILERQGADSVSVGEFLGPPSFGTSAGAGFKKVLTEELEQANVRVRRIGAPLGVQGRFSMSGKRQLRIRISVVNAQGAVLTNLSRRLTLQGPNGAQDVSVEQGQFDIDELTEADVLAELFGGTIDFEDDDDGGDDSGNGFPDGDDVIDALTNPSAFIDREGFVRASRTSPFGLRVIVDGRLARPVLEDGIPFVNIRRGQSFELEVDNRESFETAVRFHLDGVNSFAFSDIRHVSGPEAGEPKYSRWIVEPRKRFRLRGWHRTNSEVEQFLITDFASSAAARVGSTTDLGMITASFRATWSPGERPPSGEPLPKLVPTFSAAPPQPSSPAPESSADGVGFGERADQRVQEDKKQREYGVPRAVVTIRYTR</sequence>
<feature type="compositionally biased region" description="Basic and acidic residues" evidence="1">
    <location>
        <begin position="389"/>
        <end position="405"/>
    </location>
</feature>
<name>A0A517ZCC0_9PLAN</name>
<feature type="signal peptide" evidence="2">
    <location>
        <begin position="1"/>
        <end position="32"/>
    </location>
</feature>
<evidence type="ECO:0000313" key="4">
    <source>
        <dbReference type="Proteomes" id="UP000320496"/>
    </source>
</evidence>
<keyword evidence="4" id="KW-1185">Reference proteome</keyword>
<gene>
    <name evidence="3" type="ORF">Mal4_44600</name>
</gene>
<dbReference type="KEGG" id="mri:Mal4_44600"/>
<dbReference type="AlphaFoldDB" id="A0A517ZCC0"/>
<dbReference type="EMBL" id="CP036275">
    <property type="protein sequence ID" value="QDU40105.1"/>
    <property type="molecule type" value="Genomic_DNA"/>
</dbReference>
<reference evidence="3 4" key="1">
    <citation type="submission" date="2019-02" db="EMBL/GenBank/DDBJ databases">
        <title>Deep-cultivation of Planctomycetes and their phenomic and genomic characterization uncovers novel biology.</title>
        <authorList>
            <person name="Wiegand S."/>
            <person name="Jogler M."/>
            <person name="Boedeker C."/>
            <person name="Pinto D."/>
            <person name="Vollmers J."/>
            <person name="Rivas-Marin E."/>
            <person name="Kohn T."/>
            <person name="Peeters S.H."/>
            <person name="Heuer A."/>
            <person name="Rast P."/>
            <person name="Oberbeckmann S."/>
            <person name="Bunk B."/>
            <person name="Jeske O."/>
            <person name="Meyerdierks A."/>
            <person name="Storesund J.E."/>
            <person name="Kallscheuer N."/>
            <person name="Luecker S."/>
            <person name="Lage O.M."/>
            <person name="Pohl T."/>
            <person name="Merkel B.J."/>
            <person name="Hornburger P."/>
            <person name="Mueller R.-W."/>
            <person name="Bruemmer F."/>
            <person name="Labrenz M."/>
            <person name="Spormann A.M."/>
            <person name="Op den Camp H."/>
            <person name="Overmann J."/>
            <person name="Amann R."/>
            <person name="Jetten M.S.M."/>
            <person name="Mascher T."/>
            <person name="Medema M.H."/>
            <person name="Devos D.P."/>
            <person name="Kaster A.-K."/>
            <person name="Ovreas L."/>
            <person name="Rohde M."/>
            <person name="Galperin M.Y."/>
            <person name="Jogler C."/>
        </authorList>
    </citation>
    <scope>NUCLEOTIDE SEQUENCE [LARGE SCALE GENOMIC DNA]</scope>
    <source>
        <strain evidence="3 4">Mal4</strain>
    </source>
</reference>
<dbReference type="RefSeq" id="WP_145371225.1">
    <property type="nucleotide sequence ID" value="NZ_CP036275.1"/>
</dbReference>
<feature type="chain" id="PRO_5022220568" evidence="2">
    <location>
        <begin position="33"/>
        <end position="417"/>
    </location>
</feature>
<evidence type="ECO:0000256" key="2">
    <source>
        <dbReference type="SAM" id="SignalP"/>
    </source>
</evidence>
<proteinExistence type="predicted"/>
<dbReference type="Proteomes" id="UP000320496">
    <property type="component" value="Chromosome"/>
</dbReference>
<dbReference type="OrthoDB" id="5393649at2"/>
<keyword evidence="2" id="KW-0732">Signal</keyword>
<accession>A0A517ZCC0</accession>